<reference evidence="2" key="1">
    <citation type="journal article" date="2014" name="FEMS Microbiol. Lett.">
        <title>Draft Genomic DNA Sequence of the Facultatively Methylotrophic Bacterium Acidomonas methanolica type strain MB58.</title>
        <authorList>
            <person name="Higashiura N."/>
            <person name="Hadano H."/>
            <person name="Hirakawa H."/>
            <person name="Matsutani M."/>
            <person name="Takabe S."/>
            <person name="Matsushita K."/>
            <person name="Azuma Y."/>
        </authorList>
    </citation>
    <scope>NUCLEOTIDE SEQUENCE [LARGE SCALE GENOMIC DNA]</scope>
    <source>
        <strain evidence="2">MB58</strain>
    </source>
</reference>
<evidence type="ECO:0000313" key="1">
    <source>
        <dbReference type="EMBL" id="GAJ29837.1"/>
    </source>
</evidence>
<comment type="caution">
    <text evidence="1">The sequence shown here is derived from an EMBL/GenBank/DDBJ whole genome shotgun (WGS) entry which is preliminary data.</text>
</comment>
<dbReference type="EMBL" id="BAND01000083">
    <property type="protein sequence ID" value="GAJ29837.1"/>
    <property type="molecule type" value="Genomic_DNA"/>
</dbReference>
<dbReference type="Proteomes" id="UP000019760">
    <property type="component" value="Unassembled WGS sequence"/>
</dbReference>
<proteinExistence type="predicted"/>
<protein>
    <submittedName>
        <fullName evidence="1">Uncharacterized protein</fullName>
    </submittedName>
</protein>
<sequence>MSDARECRPPEGTPNQSWHWVEQCGKPTIWLWTGKLWVKNGSDTPAWPRSARPRLRYLGPVAHPPGDADSPTAAAQLAALHTAISTSSEYESDAHAFCHAQDVLANLHERGWRLVREEGRDG</sequence>
<organism evidence="1 2">
    <name type="scientific">Acidomonas methanolica NBRC 104435</name>
    <dbReference type="NCBI Taxonomy" id="1231351"/>
    <lineage>
        <taxon>Bacteria</taxon>
        <taxon>Pseudomonadati</taxon>
        <taxon>Pseudomonadota</taxon>
        <taxon>Alphaproteobacteria</taxon>
        <taxon>Acetobacterales</taxon>
        <taxon>Acetobacteraceae</taxon>
        <taxon>Acidomonas</taxon>
    </lineage>
</organism>
<evidence type="ECO:0000313" key="2">
    <source>
        <dbReference type="Proteomes" id="UP000019760"/>
    </source>
</evidence>
<accession>A0A023D6P8</accession>
<gene>
    <name evidence="1" type="ORF">Amme_083_012</name>
</gene>
<name>A0A023D6P8_ACIMT</name>
<dbReference type="AlphaFoldDB" id="A0A023D6P8"/>
<keyword evidence="2" id="KW-1185">Reference proteome</keyword>
<reference evidence="1 2" key="2">
    <citation type="journal article" date="2014" name="FEMS Microbiol. Lett.">
        <title>Draft genomic DNA sequence of the facultatively methylotrophic bacterium Acidomonas methanolica type strain MB58.</title>
        <authorList>
            <person name="Higashiura N."/>
            <person name="Hadano H."/>
            <person name="Hirakawa H."/>
            <person name="Matsutani M."/>
            <person name="Takabe S."/>
            <person name="Matsushita K."/>
            <person name="Azuma Y."/>
        </authorList>
    </citation>
    <scope>NUCLEOTIDE SEQUENCE [LARGE SCALE GENOMIC DNA]</scope>
    <source>
        <strain evidence="1 2">MB58</strain>
    </source>
</reference>